<evidence type="ECO:0000256" key="7">
    <source>
        <dbReference type="RuleBase" id="RU367058"/>
    </source>
</evidence>
<evidence type="ECO:0000256" key="3">
    <source>
        <dbReference type="ARBA" id="ARBA00022679"/>
    </source>
</evidence>
<dbReference type="Pfam" id="PF02782">
    <property type="entry name" value="FGGY_C"/>
    <property type="match status" value="1"/>
</dbReference>
<evidence type="ECO:0000256" key="6">
    <source>
        <dbReference type="ARBA" id="ARBA00048885"/>
    </source>
</evidence>
<feature type="region of interest" description="Disordered" evidence="8">
    <location>
        <begin position="424"/>
        <end position="455"/>
    </location>
</feature>
<dbReference type="Proteomes" id="UP000799421">
    <property type="component" value="Unassembled WGS sequence"/>
</dbReference>
<keyword evidence="2 7" id="KW-0859">Xylose metabolism</keyword>
<proteinExistence type="inferred from homology"/>
<keyword evidence="4 7" id="KW-0418">Kinase</keyword>
<dbReference type="GO" id="GO:0042732">
    <property type="term" value="P:D-xylose metabolic process"/>
    <property type="evidence" value="ECO:0007669"/>
    <property type="project" value="UniProtKB-UniRule"/>
</dbReference>
<accession>A0A6A7C1P5</accession>
<dbReference type="SUPFAM" id="SSF53067">
    <property type="entry name" value="Actin-like ATPase domain"/>
    <property type="match status" value="2"/>
</dbReference>
<reference evidence="10" key="1">
    <citation type="journal article" date="2020" name="Stud. Mycol.">
        <title>101 Dothideomycetes genomes: a test case for predicting lifestyles and emergence of pathogens.</title>
        <authorList>
            <person name="Haridas S."/>
            <person name="Albert R."/>
            <person name="Binder M."/>
            <person name="Bloem J."/>
            <person name="Labutti K."/>
            <person name="Salamov A."/>
            <person name="Andreopoulos B."/>
            <person name="Baker S."/>
            <person name="Barry K."/>
            <person name="Bills G."/>
            <person name="Bluhm B."/>
            <person name="Cannon C."/>
            <person name="Castanera R."/>
            <person name="Culley D."/>
            <person name="Daum C."/>
            <person name="Ezra D."/>
            <person name="Gonzalez J."/>
            <person name="Henrissat B."/>
            <person name="Kuo A."/>
            <person name="Liang C."/>
            <person name="Lipzen A."/>
            <person name="Lutzoni F."/>
            <person name="Magnuson J."/>
            <person name="Mondo S."/>
            <person name="Nolan M."/>
            <person name="Ohm R."/>
            <person name="Pangilinan J."/>
            <person name="Park H.-J."/>
            <person name="Ramirez L."/>
            <person name="Alfaro M."/>
            <person name="Sun H."/>
            <person name="Tritt A."/>
            <person name="Yoshinaga Y."/>
            <person name="Zwiers L.-H."/>
            <person name="Turgeon B."/>
            <person name="Goodwin S."/>
            <person name="Spatafora J."/>
            <person name="Crous P."/>
            <person name="Grigoriev I."/>
        </authorList>
    </citation>
    <scope>NUCLEOTIDE SEQUENCE</scope>
    <source>
        <strain evidence="10">CBS 480.64</strain>
    </source>
</reference>
<dbReference type="InterPro" id="IPR018485">
    <property type="entry name" value="FGGY_C"/>
</dbReference>
<keyword evidence="7" id="KW-0547">Nucleotide-binding</keyword>
<evidence type="ECO:0000256" key="2">
    <source>
        <dbReference type="ARBA" id="ARBA00022629"/>
    </source>
</evidence>
<dbReference type="InterPro" id="IPR043129">
    <property type="entry name" value="ATPase_NBD"/>
</dbReference>
<keyword evidence="11" id="KW-1185">Reference proteome</keyword>
<dbReference type="EC" id="2.7.1.17" evidence="7"/>
<protein>
    <recommendedName>
        <fullName evidence="7">Xylulose kinase</fullName>
        <ecNumber evidence="7">2.7.1.17</ecNumber>
    </recommendedName>
</protein>
<evidence type="ECO:0000313" key="11">
    <source>
        <dbReference type="Proteomes" id="UP000799421"/>
    </source>
</evidence>
<evidence type="ECO:0000259" key="9">
    <source>
        <dbReference type="Pfam" id="PF02782"/>
    </source>
</evidence>
<dbReference type="GO" id="GO:0004856">
    <property type="term" value="F:D-xylulokinase activity"/>
    <property type="evidence" value="ECO:0007669"/>
    <property type="project" value="UniProtKB-UniRule"/>
</dbReference>
<comment type="function">
    <text evidence="5 7">Highly specific D-xylulose kinase which participates in the catabolism of xylose. Xylose is a major component of hemicelluloses such as xylan. Most fungi utilize D-xylose via three enzymatic reactions, xylose reductase (XR), xylitol dehydrogenase (XDH), and xylulokinase, to form xylulose 5-phosphate, which enters pentose phosphate pathway.</text>
</comment>
<evidence type="ECO:0000256" key="5">
    <source>
        <dbReference type="ARBA" id="ARBA00025184"/>
    </source>
</evidence>
<sequence length="584" mass="63983">MGFDLSTQQLKCVCVDSKFVVQYEAKVDFDDDLAKYGIEKGVLSHAAEGEVFAPPAMWLEAVDLVLDRLHQEGLDFGKIKGLSGAGMQHGTVFWNSNAEHLLSNLDPEQSLVQQLSSSEESKNAFAHPMSPNWQDASTQTEVEAFDSCLGDAATLAKVTGSKAHHRFSGPQILRYRKKYPEHYYNTARISLVSSFFASIFLGTIAPIDISDVTGMNLWDIHSSKWHGSLLELTAGGKSSIPSLISKLSQPNQTPETPLGTINPYFITRFGFPPDCQVQPFTGDNPSTILSLPLLPGDAVISLGTSTTFLMSTPTYLPSPEYHLMNHPATKNLYMFMLCYKNGGLARELVRDQLNNIITDYRITPNSTSDPTDPWAKFNSLALSTPPLSQPTPGGAMRMGLYFPKPEIVPPLRACQYRFLYTPAASPSKNPPARGSPSYPSKARGSLDPLPPTPHPTDALTILESQFLSIRQRSNSPPKKIYLVGGGSSNPAIARVCGDVLSPEEGVFTLKLGGNACALGSAYRAVWAGEGGQGWEEFIDQRWRGEVRGVEREEGRGDLFELYGIAAQGFREMERLVVEEQKRAS</sequence>
<dbReference type="GO" id="GO:0005997">
    <property type="term" value="P:xylulose metabolic process"/>
    <property type="evidence" value="ECO:0007669"/>
    <property type="project" value="TreeGrafter"/>
</dbReference>
<dbReference type="CDD" id="cd07776">
    <property type="entry name" value="ASKHA_NBD_FGGY_SpXK-like"/>
    <property type="match status" value="1"/>
</dbReference>
<comment type="catalytic activity">
    <reaction evidence="6 7">
        <text>D-xylulose + ATP = D-xylulose 5-phosphate + ADP + H(+)</text>
        <dbReference type="Rhea" id="RHEA:10964"/>
        <dbReference type="ChEBI" id="CHEBI:15378"/>
        <dbReference type="ChEBI" id="CHEBI:17140"/>
        <dbReference type="ChEBI" id="CHEBI:30616"/>
        <dbReference type="ChEBI" id="CHEBI:57737"/>
        <dbReference type="ChEBI" id="CHEBI:456216"/>
        <dbReference type="EC" id="2.7.1.17"/>
    </reaction>
</comment>
<dbReference type="PANTHER" id="PTHR10196">
    <property type="entry name" value="SUGAR KINASE"/>
    <property type="match status" value="1"/>
</dbReference>
<dbReference type="Gene3D" id="3.30.420.40">
    <property type="match status" value="2"/>
</dbReference>
<keyword evidence="7" id="KW-0067">ATP-binding</keyword>
<dbReference type="FunFam" id="3.30.420.40:FF:000118">
    <property type="entry name" value="Xylulose kinase 2"/>
    <property type="match status" value="1"/>
</dbReference>
<dbReference type="GO" id="GO:0005524">
    <property type="term" value="F:ATP binding"/>
    <property type="evidence" value="ECO:0007669"/>
    <property type="project" value="UniProtKB-UniRule"/>
</dbReference>
<evidence type="ECO:0000256" key="1">
    <source>
        <dbReference type="ARBA" id="ARBA00009156"/>
    </source>
</evidence>
<comment type="similarity">
    <text evidence="1 7">Belongs to the FGGY kinase family.</text>
</comment>
<feature type="domain" description="Carbohydrate kinase FGGY C-terminal" evidence="9">
    <location>
        <begin position="298"/>
        <end position="527"/>
    </location>
</feature>
<keyword evidence="7" id="KW-0119">Carbohydrate metabolism</keyword>
<name>A0A6A7C1P5_9PEZI</name>
<dbReference type="GO" id="GO:0005829">
    <property type="term" value="C:cytosol"/>
    <property type="evidence" value="ECO:0007669"/>
    <property type="project" value="TreeGrafter"/>
</dbReference>
<evidence type="ECO:0000313" key="10">
    <source>
        <dbReference type="EMBL" id="KAF2861323.1"/>
    </source>
</evidence>
<dbReference type="PANTHER" id="PTHR10196:SF57">
    <property type="entry name" value="XYLULOSE KINASE"/>
    <property type="match status" value="1"/>
</dbReference>
<dbReference type="AlphaFoldDB" id="A0A6A7C1P5"/>
<dbReference type="EMBL" id="MU005973">
    <property type="protein sequence ID" value="KAF2861323.1"/>
    <property type="molecule type" value="Genomic_DNA"/>
</dbReference>
<evidence type="ECO:0000256" key="4">
    <source>
        <dbReference type="ARBA" id="ARBA00022777"/>
    </source>
</evidence>
<organism evidence="10 11">
    <name type="scientific">Piedraia hortae CBS 480.64</name>
    <dbReference type="NCBI Taxonomy" id="1314780"/>
    <lineage>
        <taxon>Eukaryota</taxon>
        <taxon>Fungi</taxon>
        <taxon>Dikarya</taxon>
        <taxon>Ascomycota</taxon>
        <taxon>Pezizomycotina</taxon>
        <taxon>Dothideomycetes</taxon>
        <taxon>Dothideomycetidae</taxon>
        <taxon>Capnodiales</taxon>
        <taxon>Piedraiaceae</taxon>
        <taxon>Piedraia</taxon>
    </lineage>
</organism>
<gene>
    <name evidence="10" type="ORF">K470DRAFT_281594</name>
</gene>
<dbReference type="OrthoDB" id="1728974at2759"/>
<dbReference type="InterPro" id="IPR042024">
    <property type="entry name" value="D-XK_euk"/>
</dbReference>
<evidence type="ECO:0000256" key="8">
    <source>
        <dbReference type="SAM" id="MobiDB-lite"/>
    </source>
</evidence>
<keyword evidence="3 7" id="KW-0808">Transferase</keyword>